<dbReference type="InterPro" id="IPR010285">
    <property type="entry name" value="DNA_helicase_pif1-like_DEAD"/>
</dbReference>
<dbReference type="Gene3D" id="3.40.50.300">
    <property type="entry name" value="P-loop containing nucleotide triphosphate hydrolases"/>
    <property type="match status" value="2"/>
</dbReference>
<keyword evidence="1" id="KW-0378">Hydrolase</keyword>
<dbReference type="GeneID" id="107487982"/>
<keyword evidence="1" id="KW-0227">DNA damage</keyword>
<organism evidence="5 6">
    <name type="scientific">Arachis duranensis</name>
    <name type="common">Wild peanut</name>
    <dbReference type="NCBI Taxonomy" id="130453"/>
    <lineage>
        <taxon>Eukaryota</taxon>
        <taxon>Viridiplantae</taxon>
        <taxon>Streptophyta</taxon>
        <taxon>Embryophyta</taxon>
        <taxon>Tracheophyta</taxon>
        <taxon>Spermatophyta</taxon>
        <taxon>Magnoliopsida</taxon>
        <taxon>eudicotyledons</taxon>
        <taxon>Gunneridae</taxon>
        <taxon>Pentapetalae</taxon>
        <taxon>rosids</taxon>
        <taxon>fabids</taxon>
        <taxon>Fabales</taxon>
        <taxon>Fabaceae</taxon>
        <taxon>Papilionoideae</taxon>
        <taxon>50 kb inversion clade</taxon>
        <taxon>dalbergioids sensu lato</taxon>
        <taxon>Dalbergieae</taxon>
        <taxon>Pterocarpus clade</taxon>
        <taxon>Arachis</taxon>
    </lineage>
</organism>
<dbReference type="InterPro" id="IPR025476">
    <property type="entry name" value="Helitron_helicase-like"/>
</dbReference>
<evidence type="ECO:0000259" key="4">
    <source>
        <dbReference type="Pfam" id="PF21530"/>
    </source>
</evidence>
<dbReference type="EC" id="5.6.2.3" evidence="1"/>
<dbReference type="PANTHER" id="PTHR10492:SF101">
    <property type="entry name" value="ATP-DEPENDENT DNA HELICASE"/>
    <property type="match status" value="1"/>
</dbReference>
<dbReference type="InterPro" id="IPR049163">
    <property type="entry name" value="Pif1-like_2B_dom"/>
</dbReference>
<evidence type="ECO:0000259" key="3">
    <source>
        <dbReference type="Pfam" id="PF14214"/>
    </source>
</evidence>
<feature type="domain" description="DNA helicase Pif1-like DEAD-box helicase" evidence="2">
    <location>
        <begin position="731"/>
        <end position="888"/>
    </location>
</feature>
<dbReference type="Proteomes" id="UP000515211">
    <property type="component" value="Chromosome 1"/>
</dbReference>
<keyword evidence="5" id="KW-1185">Reference proteome</keyword>
<evidence type="ECO:0000259" key="2">
    <source>
        <dbReference type="Pfam" id="PF05970"/>
    </source>
</evidence>
<dbReference type="GO" id="GO:0006281">
    <property type="term" value="P:DNA repair"/>
    <property type="evidence" value="ECO:0007669"/>
    <property type="project" value="UniProtKB-KW"/>
</dbReference>
<keyword evidence="1" id="KW-0547">Nucleotide-binding</keyword>
<dbReference type="GO" id="GO:0006310">
    <property type="term" value="P:DNA recombination"/>
    <property type="evidence" value="ECO:0007669"/>
    <property type="project" value="UniProtKB-KW"/>
</dbReference>
<evidence type="ECO:0000313" key="6">
    <source>
        <dbReference type="RefSeq" id="XP_015964196.1"/>
    </source>
</evidence>
<keyword evidence="1" id="KW-0234">DNA repair</keyword>
<comment type="similarity">
    <text evidence="1">Belongs to the helicase family.</text>
</comment>
<dbReference type="RefSeq" id="XP_015964196.1">
    <property type="nucleotide sequence ID" value="XM_016108710.1"/>
</dbReference>
<sequence>MGSLLPEEGSSAKFAQLYIYDTQNEIKNRSSILSSGNKTNQWNLEIISDVIEMLDQHNVLAKSFRMVRDVIRTNPQTNVRLRLIGKRGKDGRRYNLPSVDEVAGLVVGDFDSNTKERDIIVETKSGQLQRISELNPSYLGLQYPLLFPYGEDGWRENILLNKLPKNSTQESSYVSMRDFFAFRIQHRSSREGVLLYSRRLFQQFLVDAFSMVEAARLKYVYSKQRQFRAEIYKGLKDAIMNGETEASSLGKRIVLPATFTGGPRYMIQNYQDAMAICRSIGYPDLFITVTCNPQWEELKRYCKENNLKPEDRPDMVCTLFKAKLDILIKDIQKNRIFGTSRAVIYTIEFQKRGLPHAHILLFLAQEHKFPGPDDIDNIISAEIPDQTLDPEYYQAVKAFMMHGPCGIANKNSPCMENGVCTRHFPKKFVEFTTIDQNEYPVYRRRDADHTIEVLGIHLDNWYVVPHNKFLLMKYDAHINIEWCNQSRSIKYLFKYVNKGSDRVTASFYSTSTLPNSNSIIDEVKMYYDCRYISPCESAWRIFAFDIHYRRPSVERLSFHLPDEQPVIFEDQDNLQRTVDKATIKESIDACYARGLLDDDQEYIDAIEEASHWGSGYYLRKLFATLLWSNSMTRPEVVWQRCWTLLSDGILHNHITMFNLPDDELSELTLIEIEQILNSNGKTLREYATMPFPNMDNIHSMRRGSLQNKLILDELRYDRVMLAEQHKQFLSQMTIEQKYVYDQILQAVNSDCGKVFFLYGYGGTGKTFVWNTISAALRSKGQIVLTVASSGIASLLLPGGRTAHSRFAIPLTPDEYSTCNIKQGSPLAELILATKLIIWDEAPMMNKFCFEALDRTMRDLLQHTNHSSLRLPFGGKTVVFGGDFRQILPNMRLRASIEDESVKERKEFAQWILDLGDGKLAHSEDGYSMVNDYMLALNENEKKVYLSSDSPSFKEGAADSLASMHTPEFLATIKSPGLPNHELIFRQGCPVMLIRNIDHSAGLCNGTRLVITRLGNKVIEAEVLSGSNIGEKVFIPRMTLTPSDTKLPFKFQRRQFPLMLSYAMTINKSQGQSLDYVGLLLKQPVFTHGQLYVAVSRVTNKYGLKIVISHDNSNNYTETNNVVYHEVFRNI</sequence>
<dbReference type="AlphaFoldDB" id="A0A6P4DCV7"/>
<dbReference type="CDD" id="cd18809">
    <property type="entry name" value="SF1_C_RecD"/>
    <property type="match status" value="1"/>
</dbReference>
<dbReference type="InterPro" id="IPR027417">
    <property type="entry name" value="P-loop_NTPase"/>
</dbReference>
<proteinExistence type="inferred from homology"/>
<dbReference type="Pfam" id="PF14214">
    <property type="entry name" value="Helitron_like_N"/>
    <property type="match status" value="1"/>
</dbReference>
<dbReference type="GO" id="GO:0000723">
    <property type="term" value="P:telomere maintenance"/>
    <property type="evidence" value="ECO:0007669"/>
    <property type="project" value="InterPro"/>
</dbReference>
<dbReference type="SUPFAM" id="SSF52540">
    <property type="entry name" value="P-loop containing nucleoside triphosphate hydrolases"/>
    <property type="match status" value="2"/>
</dbReference>
<gene>
    <name evidence="6" type="primary">LOC107487982</name>
</gene>
<name>A0A6P4DCV7_ARADU</name>
<dbReference type="KEGG" id="adu:107487982"/>
<feature type="domain" description="Helitron helicase-like" evidence="3">
    <location>
        <begin position="179"/>
        <end position="361"/>
    </location>
</feature>
<protein>
    <recommendedName>
        <fullName evidence="1">ATP-dependent DNA helicase</fullName>
        <ecNumber evidence="1">5.6.2.3</ecNumber>
    </recommendedName>
</protein>
<comment type="cofactor">
    <cofactor evidence="1">
        <name>Mg(2+)</name>
        <dbReference type="ChEBI" id="CHEBI:18420"/>
    </cofactor>
</comment>
<comment type="catalytic activity">
    <reaction evidence="1">
        <text>ATP + H2O = ADP + phosphate + H(+)</text>
        <dbReference type="Rhea" id="RHEA:13065"/>
        <dbReference type="ChEBI" id="CHEBI:15377"/>
        <dbReference type="ChEBI" id="CHEBI:15378"/>
        <dbReference type="ChEBI" id="CHEBI:30616"/>
        <dbReference type="ChEBI" id="CHEBI:43474"/>
        <dbReference type="ChEBI" id="CHEBI:456216"/>
        <dbReference type="EC" id="5.6.2.3"/>
    </reaction>
</comment>
<keyword evidence="1" id="KW-0347">Helicase</keyword>
<evidence type="ECO:0000313" key="5">
    <source>
        <dbReference type="Proteomes" id="UP000515211"/>
    </source>
</evidence>
<feature type="domain" description="DNA helicase Pif1-like 2B" evidence="4">
    <location>
        <begin position="967"/>
        <end position="1013"/>
    </location>
</feature>
<dbReference type="Pfam" id="PF05970">
    <property type="entry name" value="PIF1"/>
    <property type="match status" value="1"/>
</dbReference>
<dbReference type="PANTHER" id="PTHR10492">
    <property type="match status" value="1"/>
</dbReference>
<dbReference type="GO" id="GO:0016787">
    <property type="term" value="F:hydrolase activity"/>
    <property type="evidence" value="ECO:0007669"/>
    <property type="project" value="UniProtKB-KW"/>
</dbReference>
<keyword evidence="1" id="KW-0233">DNA recombination</keyword>
<dbReference type="Pfam" id="PF21530">
    <property type="entry name" value="Pif1_2B_dom"/>
    <property type="match status" value="1"/>
</dbReference>
<reference evidence="6" key="2">
    <citation type="submission" date="2025-08" db="UniProtKB">
        <authorList>
            <consortium name="RefSeq"/>
        </authorList>
    </citation>
    <scope>IDENTIFICATION</scope>
    <source>
        <tissue evidence="6">Whole plant</tissue>
    </source>
</reference>
<accession>A0A6P4DCV7</accession>
<keyword evidence="1" id="KW-0067">ATP-binding</keyword>
<dbReference type="GO" id="GO:0005524">
    <property type="term" value="F:ATP binding"/>
    <property type="evidence" value="ECO:0007669"/>
    <property type="project" value="UniProtKB-KW"/>
</dbReference>
<evidence type="ECO:0000256" key="1">
    <source>
        <dbReference type="RuleBase" id="RU363044"/>
    </source>
</evidence>
<dbReference type="GO" id="GO:0043139">
    <property type="term" value="F:5'-3' DNA helicase activity"/>
    <property type="evidence" value="ECO:0007669"/>
    <property type="project" value="UniProtKB-EC"/>
</dbReference>
<reference evidence="5" key="1">
    <citation type="journal article" date="2016" name="Nat. Genet.">
        <title>The genome sequences of Arachis duranensis and Arachis ipaensis, the diploid ancestors of cultivated peanut.</title>
        <authorList>
            <person name="Bertioli D.J."/>
            <person name="Cannon S.B."/>
            <person name="Froenicke L."/>
            <person name="Huang G."/>
            <person name="Farmer A.D."/>
            <person name="Cannon E.K."/>
            <person name="Liu X."/>
            <person name="Gao D."/>
            <person name="Clevenger J."/>
            <person name="Dash S."/>
            <person name="Ren L."/>
            <person name="Moretzsohn M.C."/>
            <person name="Shirasawa K."/>
            <person name="Huang W."/>
            <person name="Vidigal B."/>
            <person name="Abernathy B."/>
            <person name="Chu Y."/>
            <person name="Niederhuth C.E."/>
            <person name="Umale P."/>
            <person name="Araujo A.C."/>
            <person name="Kozik A."/>
            <person name="Kim K.D."/>
            <person name="Burow M.D."/>
            <person name="Varshney R.K."/>
            <person name="Wang X."/>
            <person name="Zhang X."/>
            <person name="Barkley N."/>
            <person name="Guimaraes P.M."/>
            <person name="Isobe S."/>
            <person name="Guo B."/>
            <person name="Liao B."/>
            <person name="Stalker H.T."/>
            <person name="Schmitz R.J."/>
            <person name="Scheffler B.E."/>
            <person name="Leal-Bertioli S.C."/>
            <person name="Xun X."/>
            <person name="Jackson S.A."/>
            <person name="Michelmore R."/>
            <person name="Ozias-Akins P."/>
        </authorList>
    </citation>
    <scope>NUCLEOTIDE SEQUENCE [LARGE SCALE GENOMIC DNA]</scope>
    <source>
        <strain evidence="5">cv. V14167</strain>
    </source>
</reference>